<dbReference type="AlphaFoldDB" id="A0A550CZ04"/>
<keyword evidence="1" id="KW-0677">Repeat</keyword>
<feature type="region of interest" description="Disordered" evidence="3">
    <location>
        <begin position="1"/>
        <end position="89"/>
    </location>
</feature>
<dbReference type="PANTHER" id="PTHR10039:SF16">
    <property type="entry name" value="GPI INOSITOL-DEACYLASE"/>
    <property type="match status" value="1"/>
</dbReference>
<dbReference type="Proteomes" id="UP000320762">
    <property type="component" value="Unassembled WGS sequence"/>
</dbReference>
<feature type="domain" description="Fungal STAND N-terminal Goodbye" evidence="4">
    <location>
        <begin position="120"/>
        <end position="230"/>
    </location>
</feature>
<evidence type="ECO:0000259" key="6">
    <source>
        <dbReference type="Pfam" id="PF24883"/>
    </source>
</evidence>
<dbReference type="SUPFAM" id="SSF48403">
    <property type="entry name" value="Ankyrin repeat"/>
    <property type="match status" value="1"/>
</dbReference>
<dbReference type="PRINTS" id="PR01415">
    <property type="entry name" value="ANKYRIN"/>
</dbReference>
<dbReference type="InterPro" id="IPR056884">
    <property type="entry name" value="NPHP3-like_N"/>
</dbReference>
<dbReference type="InterPro" id="IPR002110">
    <property type="entry name" value="Ankyrin_rpt"/>
</dbReference>
<feature type="domain" description="GPI inositol-deacylase winged helix" evidence="5">
    <location>
        <begin position="688"/>
        <end position="763"/>
    </location>
</feature>
<dbReference type="EMBL" id="VDMD01000001">
    <property type="protein sequence ID" value="TRM70008.1"/>
    <property type="molecule type" value="Genomic_DNA"/>
</dbReference>
<organism evidence="7 8">
    <name type="scientific">Schizophyllum amplum</name>
    <dbReference type="NCBI Taxonomy" id="97359"/>
    <lineage>
        <taxon>Eukaryota</taxon>
        <taxon>Fungi</taxon>
        <taxon>Dikarya</taxon>
        <taxon>Basidiomycota</taxon>
        <taxon>Agaricomycotina</taxon>
        <taxon>Agaricomycetes</taxon>
        <taxon>Agaricomycetidae</taxon>
        <taxon>Agaricales</taxon>
        <taxon>Schizophyllaceae</taxon>
        <taxon>Schizophyllum</taxon>
    </lineage>
</organism>
<accession>A0A550CZ04</accession>
<dbReference type="Pfam" id="PF12796">
    <property type="entry name" value="Ank_2"/>
    <property type="match status" value="1"/>
</dbReference>
<evidence type="ECO:0000259" key="5">
    <source>
        <dbReference type="Pfam" id="PF22939"/>
    </source>
</evidence>
<sequence>MSPSPNRPSSRRSRWLQGLMHPRSAGVFTRARSPPSLTRASPPPPPHLSSPSLPLPPPMPSSPPVESSISARLVPPPTPGRSISLNAPSSLRPIASTLSTYPSTTLQQPPTPENSFASVWEKAVANYEDLAGVSLLAQNSDLFDSSDAIFKYITTHQELSADRSNSLQQVLGPVATAVETLCTNVGQGVDLILGPSKAVFTVLAELVKAATIANFDGIVDALDVLGHHLQSIKLSSFQAAHGDGTVSGPTVNLLAHVLVALGVIRRIQKEGRLVSWSKKRRDMIYATLLELSRLASSLQANLNIVTKSMTMLTTSDAWIKEEEEETREHLICITKIAQEVYDMISQNQASTLEQTMANRVILQKIQTTLLQQVVDTSRREETADLDKIFRWLHYPDSSIKLNGLLDDRVQATGSWFLDGEEFSALKLGMKRCLWLHGQAGCGKSSMIAASIRDLRAYAACSDPAALIVIHVFDTTSVHPRNLRALLSSMLCQLSRDSDDCLLSMLEFRKENSVGRAEAPIAAMRHQLDKMLRTMQPRIFLIVDALDECSDSRIIPFLESVQTLSNISLLVSSRTEIHCRAILTNLCDAQVCMGEKLVAGDIDAMITTFLSSHGQLAAATDLKRLKDTLLAAANGNFRWIKLQLQELAQVADSSAQDKKLLKAMPETLMVYYHQYLARIPLHAREHVLILLLWVVFSRRPLSVADFAQLLSFDYSQRQPRFDATLAPSRQDDVLSLVGSTFISVDDGQVRLAHASVKEYLLALPPSSPFYIDINRAYGLMARTGLAYILANAPSAADDHHSSNRHHLTWTWVIYASKVDSNEDSSLMEDITNVISRITSRDKLAVYLHTAALVGHIPLLRVLAERVDVNCYIELDEPDGMIYATPLHRAVSAGHAEAARLLMDKGAVVDARDGASRAAATMSEDRMELIGRGPEGDNSHRGGRTPLQLAAQCGYLELVRLLVDRGSSVDTREGTDRTSLHIAVENGHVEVARFLLDAGSEVDARDAAGRMPLQLAAKRGQLILVRLLVDRGADIQSREQGGKTTLHLAAENDHVEDTTLCCGGKWSSRARSSAREPWGGRMCERGERRIPIRRRCRPQPRRSRSPSPQCRC</sequence>
<evidence type="ECO:0000259" key="4">
    <source>
        <dbReference type="Pfam" id="PF17109"/>
    </source>
</evidence>
<keyword evidence="8" id="KW-1185">Reference proteome</keyword>
<evidence type="ECO:0000256" key="3">
    <source>
        <dbReference type="SAM" id="MobiDB-lite"/>
    </source>
</evidence>
<dbReference type="Pfam" id="PF00023">
    <property type="entry name" value="Ank"/>
    <property type="match status" value="2"/>
</dbReference>
<keyword evidence="2" id="KW-0040">ANK repeat</keyword>
<dbReference type="OrthoDB" id="194358at2759"/>
<proteinExistence type="predicted"/>
<name>A0A550CZ04_9AGAR</name>
<dbReference type="InterPro" id="IPR036770">
    <property type="entry name" value="Ankyrin_rpt-contain_sf"/>
</dbReference>
<feature type="repeat" description="ANK" evidence="2">
    <location>
        <begin position="973"/>
        <end position="1005"/>
    </location>
</feature>
<dbReference type="SMART" id="SM00248">
    <property type="entry name" value="ANK"/>
    <property type="match status" value="5"/>
</dbReference>
<dbReference type="Gene3D" id="3.40.50.300">
    <property type="entry name" value="P-loop containing nucleotide triphosphate hydrolases"/>
    <property type="match status" value="1"/>
</dbReference>
<dbReference type="Gene3D" id="1.25.40.20">
    <property type="entry name" value="Ankyrin repeat-containing domain"/>
    <property type="match status" value="2"/>
</dbReference>
<dbReference type="PROSITE" id="PS50297">
    <property type="entry name" value="ANK_REP_REGION"/>
    <property type="match status" value="4"/>
</dbReference>
<evidence type="ECO:0000313" key="8">
    <source>
        <dbReference type="Proteomes" id="UP000320762"/>
    </source>
</evidence>
<feature type="compositionally biased region" description="Pro residues" evidence="3">
    <location>
        <begin position="41"/>
        <end position="63"/>
    </location>
</feature>
<gene>
    <name evidence="7" type="ORF">BD626DRAFT_476016</name>
</gene>
<dbReference type="STRING" id="97359.A0A550CZ04"/>
<protein>
    <submittedName>
        <fullName evidence="7">Uncharacterized protein</fullName>
    </submittedName>
</protein>
<dbReference type="InterPro" id="IPR027417">
    <property type="entry name" value="P-loop_NTPase"/>
</dbReference>
<dbReference type="Pfam" id="PF24883">
    <property type="entry name" value="NPHP3_N"/>
    <property type="match status" value="1"/>
</dbReference>
<evidence type="ECO:0000256" key="1">
    <source>
        <dbReference type="ARBA" id="ARBA00022737"/>
    </source>
</evidence>
<dbReference type="Pfam" id="PF22939">
    <property type="entry name" value="WHD_GPIID"/>
    <property type="match status" value="1"/>
</dbReference>
<reference evidence="7 8" key="1">
    <citation type="journal article" date="2019" name="New Phytol.">
        <title>Comparative genomics reveals unique wood-decay strategies and fruiting body development in the Schizophyllaceae.</title>
        <authorList>
            <person name="Almasi E."/>
            <person name="Sahu N."/>
            <person name="Krizsan K."/>
            <person name="Balint B."/>
            <person name="Kovacs G.M."/>
            <person name="Kiss B."/>
            <person name="Cseklye J."/>
            <person name="Drula E."/>
            <person name="Henrissat B."/>
            <person name="Nagy I."/>
            <person name="Chovatia M."/>
            <person name="Adam C."/>
            <person name="LaButti K."/>
            <person name="Lipzen A."/>
            <person name="Riley R."/>
            <person name="Grigoriev I.V."/>
            <person name="Nagy L.G."/>
        </authorList>
    </citation>
    <scope>NUCLEOTIDE SEQUENCE [LARGE SCALE GENOMIC DNA]</scope>
    <source>
        <strain evidence="7 8">NL-1724</strain>
    </source>
</reference>
<comment type="caution">
    <text evidence="7">The sequence shown here is derived from an EMBL/GenBank/DDBJ whole genome shotgun (WGS) entry which is preliminary data.</text>
</comment>
<feature type="repeat" description="ANK" evidence="2">
    <location>
        <begin position="883"/>
        <end position="912"/>
    </location>
</feature>
<feature type="domain" description="Nephrocystin 3-like N-terminal" evidence="6">
    <location>
        <begin position="412"/>
        <end position="573"/>
    </location>
</feature>
<feature type="repeat" description="ANK" evidence="2">
    <location>
        <begin position="1006"/>
        <end position="1038"/>
    </location>
</feature>
<dbReference type="Pfam" id="PF17109">
    <property type="entry name" value="Goodbye"/>
    <property type="match status" value="1"/>
</dbReference>
<evidence type="ECO:0000313" key="7">
    <source>
        <dbReference type="EMBL" id="TRM70008.1"/>
    </source>
</evidence>
<feature type="repeat" description="ANK" evidence="2">
    <location>
        <begin position="940"/>
        <end position="972"/>
    </location>
</feature>
<dbReference type="PROSITE" id="PS50088">
    <property type="entry name" value="ANK_REPEAT"/>
    <property type="match status" value="4"/>
</dbReference>
<dbReference type="InterPro" id="IPR031350">
    <property type="entry name" value="Goodbye_dom"/>
</dbReference>
<dbReference type="PANTHER" id="PTHR10039">
    <property type="entry name" value="AMELOGENIN"/>
    <property type="match status" value="1"/>
</dbReference>
<evidence type="ECO:0000256" key="2">
    <source>
        <dbReference type="PROSITE-ProRule" id="PRU00023"/>
    </source>
</evidence>
<dbReference type="SUPFAM" id="SSF52540">
    <property type="entry name" value="P-loop containing nucleoside triphosphate hydrolases"/>
    <property type="match status" value="1"/>
</dbReference>
<dbReference type="InterPro" id="IPR054471">
    <property type="entry name" value="GPIID_WHD"/>
</dbReference>